<dbReference type="Gene3D" id="3.60.15.10">
    <property type="entry name" value="Ribonuclease Z/Hydroxyacylglutathione hydrolase-like"/>
    <property type="match status" value="1"/>
</dbReference>
<reference evidence="11 12" key="1">
    <citation type="journal article" date="2015" name="Nature">
        <title>rRNA introns, odd ribosomes, and small enigmatic genomes across a large radiation of phyla.</title>
        <authorList>
            <person name="Brown C.T."/>
            <person name="Hug L.A."/>
            <person name="Thomas B.C."/>
            <person name="Sharon I."/>
            <person name="Castelle C.J."/>
            <person name="Singh A."/>
            <person name="Wilkins M.J."/>
            <person name="Williams K.H."/>
            <person name="Banfield J.F."/>
        </authorList>
    </citation>
    <scope>NUCLEOTIDE SEQUENCE [LARGE SCALE GENOMIC DNA]</scope>
</reference>
<keyword evidence="8" id="KW-0106">Calcium</keyword>
<dbReference type="Proteomes" id="UP000034711">
    <property type="component" value="Unassembled WGS sequence"/>
</dbReference>
<dbReference type="SUPFAM" id="SSF56281">
    <property type="entry name" value="Metallo-hydrolase/oxidoreductase"/>
    <property type="match status" value="1"/>
</dbReference>
<comment type="similarity">
    <text evidence="5">Belongs to the metallo-beta-lactamase superfamily. RNA-metabolizing metallo-beta-lactamase-like family. Bacterial RNase J subfamily.</text>
</comment>
<comment type="caution">
    <text evidence="11">The sequence shown here is derived from an EMBL/GenBank/DDBJ whole genome shotgun (WGS) entry which is preliminary data.</text>
</comment>
<dbReference type="InterPro" id="IPR004613">
    <property type="entry name" value="RNase_J"/>
</dbReference>
<dbReference type="InterPro" id="IPR055132">
    <property type="entry name" value="RNase_J_b_CASP"/>
</dbReference>
<dbReference type="SMART" id="SM00849">
    <property type="entry name" value="Lactamase_B"/>
    <property type="match status" value="1"/>
</dbReference>
<dbReference type="PATRIC" id="fig|1618980.3.peg.83"/>
<feature type="binding site" evidence="8">
    <location>
        <position position="517"/>
    </location>
    <ligand>
        <name>Ca(2+)</name>
        <dbReference type="ChEBI" id="CHEBI:29108"/>
    </ligand>
</feature>
<comment type="cofactor">
    <cofactor evidence="8">
        <name>Zn(2+)</name>
        <dbReference type="ChEBI" id="CHEBI:29105"/>
    </cofactor>
    <text evidence="8">Binds 2 Zn(2+) ions per subunit. It is not clear if Zn(2+) or Mg(2+) is physiologically important.</text>
</comment>
<dbReference type="GO" id="GO:0004521">
    <property type="term" value="F:RNA endonuclease activity"/>
    <property type="evidence" value="ECO:0007669"/>
    <property type="project" value="UniProtKB-UniRule"/>
</dbReference>
<evidence type="ECO:0000256" key="2">
    <source>
        <dbReference type="ARBA" id="ARBA00022722"/>
    </source>
</evidence>
<keyword evidence="5" id="KW-0378">Hydrolase</keyword>
<keyword evidence="5" id="KW-0698">rRNA processing</keyword>
<dbReference type="Gene3D" id="3.10.20.580">
    <property type="match status" value="1"/>
</dbReference>
<dbReference type="InterPro" id="IPR036866">
    <property type="entry name" value="RibonucZ/Hydroxyglut_hydro"/>
</dbReference>
<keyword evidence="8" id="KW-0862">Zinc</keyword>
<proteinExistence type="inferred from homology"/>
<evidence type="ECO:0000256" key="3">
    <source>
        <dbReference type="ARBA" id="ARBA00022839"/>
    </source>
</evidence>
<keyword evidence="2 5" id="KW-0540">Nuclease</keyword>
<dbReference type="GO" id="GO:0008270">
    <property type="term" value="F:zinc ion binding"/>
    <property type="evidence" value="ECO:0007669"/>
    <property type="project" value="InterPro"/>
</dbReference>
<dbReference type="CDD" id="cd07714">
    <property type="entry name" value="RNaseJ_MBL-fold"/>
    <property type="match status" value="1"/>
</dbReference>
<feature type="binding site" evidence="7">
    <location>
        <begin position="437"/>
        <end position="441"/>
    </location>
    <ligand>
        <name>substrate</name>
    </ligand>
</feature>
<dbReference type="InterPro" id="IPR001279">
    <property type="entry name" value="Metallo-B-lactamas"/>
</dbReference>
<evidence type="ECO:0000313" key="12">
    <source>
        <dbReference type="Proteomes" id="UP000034711"/>
    </source>
</evidence>
<dbReference type="PANTHER" id="PTHR43694">
    <property type="entry name" value="RIBONUCLEASE J"/>
    <property type="match status" value="1"/>
</dbReference>
<comment type="subcellular location">
    <subcellularLocation>
        <location evidence="5">Cytoplasm</location>
    </subcellularLocation>
</comment>
<evidence type="ECO:0000256" key="6">
    <source>
        <dbReference type="PIRSR" id="PIRSR004803-1"/>
    </source>
</evidence>
<dbReference type="InterPro" id="IPR042173">
    <property type="entry name" value="RNase_J_2"/>
</dbReference>
<feature type="binding site" evidence="8">
    <location>
        <position position="123"/>
    </location>
    <ligand>
        <name>Ca(2+)</name>
        <dbReference type="ChEBI" id="CHEBI:29108"/>
    </ligand>
</feature>
<feature type="binding site" evidence="8">
    <location>
        <position position="121"/>
    </location>
    <ligand>
        <name>Ca(2+)</name>
        <dbReference type="ChEBI" id="CHEBI:29108"/>
    </ligand>
</feature>
<keyword evidence="5" id="KW-0255">Endonuclease</keyword>
<dbReference type="GO" id="GO:0003723">
    <property type="term" value="F:RNA binding"/>
    <property type="evidence" value="ECO:0007669"/>
    <property type="project" value="UniProtKB-UniRule"/>
</dbReference>
<feature type="binding site" evidence="8">
    <location>
        <position position="214"/>
    </location>
    <ligand>
        <name>Zn(2+)</name>
        <dbReference type="ChEBI" id="CHEBI:29105"/>
        <label>1</label>
        <note>catalytic</note>
    </ligand>
</feature>
<dbReference type="Pfam" id="PF17770">
    <property type="entry name" value="RNase_J_C"/>
    <property type="match status" value="1"/>
</dbReference>
<keyword evidence="3 5" id="KW-0269">Exonuclease</keyword>
<feature type="region of interest" description="Disordered" evidence="9">
    <location>
        <begin position="1"/>
        <end position="56"/>
    </location>
</feature>
<evidence type="ECO:0000256" key="1">
    <source>
        <dbReference type="ARBA" id="ARBA00022490"/>
    </source>
</evidence>
<feature type="active site" description="Proton donor" evidence="6">
    <location>
        <position position="268"/>
    </location>
</feature>
<evidence type="ECO:0000256" key="4">
    <source>
        <dbReference type="ARBA" id="ARBA00022884"/>
    </source>
</evidence>
<dbReference type="InterPro" id="IPR030854">
    <property type="entry name" value="RNase_J_bac"/>
</dbReference>
<comment type="subunit">
    <text evidence="5">Homodimer, may be a subunit of the RNA degradosome.</text>
</comment>
<protein>
    <recommendedName>
        <fullName evidence="5">Ribonuclease J</fullName>
        <shortName evidence="5">RNase J</shortName>
        <ecNumber evidence="5">3.1.-.-</ecNumber>
    </recommendedName>
</protein>
<keyword evidence="1 5" id="KW-0963">Cytoplasm</keyword>
<dbReference type="EC" id="3.1.-.-" evidence="5"/>
<organism evidence="11 12">
    <name type="scientific">Candidatus Uhrbacteria bacterium GW2011_GWA2_53_10</name>
    <dbReference type="NCBI Taxonomy" id="1618980"/>
    <lineage>
        <taxon>Bacteria</taxon>
        <taxon>Candidatus Uhriibacteriota</taxon>
    </lineage>
</organism>
<evidence type="ECO:0000256" key="9">
    <source>
        <dbReference type="SAM" id="MobiDB-lite"/>
    </source>
</evidence>
<feature type="compositionally biased region" description="Gly residues" evidence="9">
    <location>
        <begin position="14"/>
        <end position="23"/>
    </location>
</feature>
<dbReference type="PIRSF" id="PIRSF004803">
    <property type="entry name" value="RnjA"/>
    <property type="match status" value="1"/>
</dbReference>
<accession>A0A0G1XPW6</accession>
<evidence type="ECO:0000259" key="10">
    <source>
        <dbReference type="SMART" id="SM00849"/>
    </source>
</evidence>
<keyword evidence="4 5" id="KW-0694">RNA-binding</keyword>
<evidence type="ECO:0000256" key="8">
    <source>
        <dbReference type="PIRSR" id="PIRSR004803-3"/>
    </source>
</evidence>
<dbReference type="Pfam" id="PF00753">
    <property type="entry name" value="Lactamase_B"/>
    <property type="match status" value="1"/>
</dbReference>
<dbReference type="GO" id="GO:0004534">
    <property type="term" value="F:5'-3' RNA exonuclease activity"/>
    <property type="evidence" value="ECO:0007669"/>
    <property type="project" value="UniProtKB-UniRule"/>
</dbReference>
<dbReference type="InterPro" id="IPR041636">
    <property type="entry name" value="RNase_J_C"/>
</dbReference>
<sequence length="629" mass="69398">MAEQTPAKSLPAGRPGGSAGPGGKRPAPRGPSPSRSRRPPGPHAHGPKPQGFDRFRGRLFRSPKPVATAAPITPPPAGDKLRVIVLGGCEEVGRNCTLIEYKGDIILIDMGLQFPEEDMPGVDYIIPNMSYLKGKEKNIRGVIITHGHYDHIGAIPHTVPNIGNPPIFALPMSAGIIKKRQEDFQSHPLNVKVTSIDDVLQLGAFKVSFFHINHNIPDSAGIVVETPVGTICHTGDWKFDFHPAGTEHADFQKIAGIGKQGVLCLMGDSTNAYVPGHQISEKVIGEELERVIEKAPGRVIVGTFASLLARVKQILEISEKLGKKVALDGYSMKTNVEIAKALGFIKVSMQTFIPIERIDDYAPNKVVIVCTGAQGEKNAVLNRMANGEHRSVKIQRNDTVIFSGSIIPGNEASVQRLMDVFYRKRAKVINYKMMDVHAGGHALKEDIKLMLALFKPKYYVPIEGNHFMLRENADIAYSMGWKEENVFVVDNGQIMEFWQGGGRLSDDKVVTDYVFVDGLGVGDVSQVVLRDRQVLADDGMVVVIVQIERKTGKLIGSPDIISRGFIFMKEQRDLIEALRQKVRETMVDRDPKSPADPMEARNRIRDQVGTFLFQKTQRRPMVLPVIIEV</sequence>
<dbReference type="Pfam" id="PF22505">
    <property type="entry name" value="RNase_J_b_CASP"/>
    <property type="match status" value="1"/>
</dbReference>
<comment type="cofactor">
    <cofactor evidence="8">
        <name>Ca(2+)</name>
        <dbReference type="ChEBI" id="CHEBI:29108"/>
    </cofactor>
    <text evidence="8">Binds 1 Ca(2+) cation per subunit. Seen in 1 crystal structure, it is not clear if it is physiologically important.</text>
</comment>
<evidence type="ECO:0000313" key="11">
    <source>
        <dbReference type="EMBL" id="KKW33288.1"/>
    </source>
</evidence>
<dbReference type="NCBIfam" id="TIGR00649">
    <property type="entry name" value="MG423"/>
    <property type="match status" value="1"/>
</dbReference>
<comment type="function">
    <text evidence="5">An RNase that has 5'-3' exonuclease and possibly endonuclease activity. Involved in maturation of rRNA and in some organisms also mRNA maturation and/or decay.</text>
</comment>
<dbReference type="Gene3D" id="3.40.50.10710">
    <property type="entry name" value="Metallo-hydrolase/oxidoreductase"/>
    <property type="match status" value="1"/>
</dbReference>
<feature type="binding site" evidence="8">
    <location>
        <position position="236"/>
    </location>
    <ligand>
        <name>Zn(2+)</name>
        <dbReference type="ChEBI" id="CHEBI:29105"/>
        <label>1</label>
        <note>catalytic</note>
    </ligand>
</feature>
<dbReference type="AlphaFoldDB" id="A0A0G1XPW6"/>
<feature type="binding site" evidence="8">
    <location>
        <position position="150"/>
    </location>
    <ligand>
        <name>Zn(2+)</name>
        <dbReference type="ChEBI" id="CHEBI:29105"/>
        <label>1</label>
        <note>catalytic</note>
    </ligand>
</feature>
<name>A0A0G1XPW6_9BACT</name>
<evidence type="ECO:0000256" key="7">
    <source>
        <dbReference type="PIRSR" id="PIRSR004803-2"/>
    </source>
</evidence>
<comment type="caution">
    <text evidence="5">Lacks conserved residue(s) required for the propagation of feature annotation.</text>
</comment>
<gene>
    <name evidence="5" type="primary">rnj</name>
    <name evidence="11" type="ORF">UY77_C0002G0036</name>
</gene>
<feature type="domain" description="Metallo-beta-lactamase" evidence="10">
    <location>
        <begin position="93"/>
        <end position="288"/>
    </location>
</feature>
<keyword evidence="8" id="KW-0479">Metal-binding</keyword>
<evidence type="ECO:0000256" key="5">
    <source>
        <dbReference type="HAMAP-Rule" id="MF_01491"/>
    </source>
</evidence>
<feature type="binding site" evidence="8">
    <location>
        <position position="148"/>
    </location>
    <ligand>
        <name>Zn(2+)</name>
        <dbReference type="ChEBI" id="CHEBI:29105"/>
        <label>1</label>
        <note>catalytic</note>
    </ligand>
</feature>
<feature type="binding site" evidence="8">
    <location>
        <position position="146"/>
    </location>
    <ligand>
        <name>Zn(2+)</name>
        <dbReference type="ChEBI" id="CHEBI:29105"/>
        <label>1</label>
        <note>catalytic</note>
    </ligand>
</feature>
<dbReference type="PANTHER" id="PTHR43694:SF1">
    <property type="entry name" value="RIBONUCLEASE J"/>
    <property type="match status" value="1"/>
</dbReference>
<dbReference type="EMBL" id="LCRI01000002">
    <property type="protein sequence ID" value="KKW33288.1"/>
    <property type="molecule type" value="Genomic_DNA"/>
</dbReference>
<feature type="active site" description="Proton acceptor" evidence="6">
    <location>
        <position position="441"/>
    </location>
</feature>
<feature type="binding site" evidence="8">
    <location>
        <position position="151"/>
    </location>
    <ligand>
        <name>Zn(2+)</name>
        <dbReference type="ChEBI" id="CHEBI:29105"/>
        <label>1</label>
        <note>catalytic</note>
    </ligand>
</feature>
<dbReference type="HAMAP" id="MF_01491">
    <property type="entry name" value="RNase_J_bact"/>
    <property type="match status" value="1"/>
</dbReference>
<dbReference type="GO" id="GO:0006364">
    <property type="term" value="P:rRNA processing"/>
    <property type="evidence" value="ECO:0007669"/>
    <property type="project" value="UniProtKB-UniRule"/>
</dbReference>
<dbReference type="GO" id="GO:0005737">
    <property type="term" value="C:cytoplasm"/>
    <property type="evidence" value="ECO:0007669"/>
    <property type="project" value="UniProtKB-SubCell"/>
</dbReference>